<dbReference type="SUPFAM" id="SSF46689">
    <property type="entry name" value="Homeodomain-like"/>
    <property type="match status" value="1"/>
</dbReference>
<dbReference type="GeneID" id="36396345"/>
<organism evidence="4 5">
    <name type="scientific">Plasmopara halstedii</name>
    <name type="common">Downy mildew of sunflower</name>
    <dbReference type="NCBI Taxonomy" id="4781"/>
    <lineage>
        <taxon>Eukaryota</taxon>
        <taxon>Sar</taxon>
        <taxon>Stramenopiles</taxon>
        <taxon>Oomycota</taxon>
        <taxon>Peronosporomycetes</taxon>
        <taxon>Peronosporales</taxon>
        <taxon>Peronosporaceae</taxon>
        <taxon>Plasmopara</taxon>
    </lineage>
</organism>
<dbReference type="PANTHER" id="PTHR46734">
    <property type="entry name" value="TELOMERIC REPEAT-BINDING FACTOR 1 TERF1"/>
    <property type="match status" value="1"/>
</dbReference>
<dbReference type="OMA" id="LCHTEGI"/>
<sequence length="462" mass="53591">MREKRVALEYCGEFLCHIGALEEANAISEILRKIGVELSDTSPYRLRALLAAIRQELDVDAFDVVFVFERLVQLKKLNPSCPSNALFNSPLFFHLLVLRFAVAFENLDEELFKLESDDLCHTEGIYETCLVLQDTMKENRLSVTTELTKFLVAFANIFKQDEPKSCWDSFYEMYCLKDAAFRRDMKRALWVIESVMLGPTKLELVLPAEVSEETAKVVPRAILEKRFSGTHQEWQDLAQIHSIPDASQQTISDDVRRHEQNQDRPQSDRRGQSQPQHKRDQDQDFPQEEQKQDQDHEQDLQEINRNVNSDATESMHSDNSEESPEERKVVSVPLRTPKVTREARQEDDHVNPLRRNQRDDADSQLAAARRRKRPRRGRWSVEEEAALIEGYRLYHSYANVWVLIKLKYPDVLRLRSNVDLKDKYRNMVKYGKLSQVDNSSTGVTDNDMTDDNSGADGQTRDK</sequence>
<feature type="compositionally biased region" description="Polar residues" evidence="2">
    <location>
        <begin position="303"/>
        <end position="312"/>
    </location>
</feature>
<evidence type="ECO:0000256" key="1">
    <source>
        <dbReference type="ARBA" id="ARBA00023242"/>
    </source>
</evidence>
<evidence type="ECO:0000259" key="3">
    <source>
        <dbReference type="PROSITE" id="PS50090"/>
    </source>
</evidence>
<dbReference type="InterPro" id="IPR001005">
    <property type="entry name" value="SANT/Myb"/>
</dbReference>
<feature type="compositionally biased region" description="Basic and acidic residues" evidence="2">
    <location>
        <begin position="339"/>
        <end position="361"/>
    </location>
</feature>
<feature type="compositionally biased region" description="Basic and acidic residues" evidence="2">
    <location>
        <begin position="253"/>
        <end position="299"/>
    </location>
</feature>
<name>A0A0P1AVI3_PLAHL</name>
<evidence type="ECO:0000256" key="2">
    <source>
        <dbReference type="SAM" id="MobiDB-lite"/>
    </source>
</evidence>
<dbReference type="InterPro" id="IPR009057">
    <property type="entry name" value="Homeodomain-like_sf"/>
</dbReference>
<dbReference type="Proteomes" id="UP000054928">
    <property type="component" value="Unassembled WGS sequence"/>
</dbReference>
<feature type="domain" description="Myb-like" evidence="3">
    <location>
        <begin position="371"/>
        <end position="428"/>
    </location>
</feature>
<dbReference type="InterPro" id="IPR052450">
    <property type="entry name" value="TRBD-Containing_Protein"/>
</dbReference>
<dbReference type="OrthoDB" id="608866at2759"/>
<feature type="region of interest" description="Disordered" evidence="2">
    <location>
        <begin position="242"/>
        <end position="379"/>
    </location>
</feature>
<keyword evidence="1" id="KW-0539">Nucleus</keyword>
<dbReference type="PROSITE" id="PS50090">
    <property type="entry name" value="MYB_LIKE"/>
    <property type="match status" value="1"/>
</dbReference>
<feature type="region of interest" description="Disordered" evidence="2">
    <location>
        <begin position="436"/>
        <end position="462"/>
    </location>
</feature>
<protein>
    <submittedName>
        <fullName evidence="4">SANT/Myb domain</fullName>
    </submittedName>
</protein>
<evidence type="ECO:0000313" key="5">
    <source>
        <dbReference type="Proteomes" id="UP000054928"/>
    </source>
</evidence>
<dbReference type="CDD" id="cd11660">
    <property type="entry name" value="SANT_TRF"/>
    <property type="match status" value="1"/>
</dbReference>
<dbReference type="EMBL" id="CCYD01001336">
    <property type="protein sequence ID" value="CEG44967.1"/>
    <property type="molecule type" value="Genomic_DNA"/>
</dbReference>
<dbReference type="STRING" id="4781.A0A0P1AVI3"/>
<dbReference type="RefSeq" id="XP_024581336.1">
    <property type="nucleotide sequence ID" value="XM_024731127.1"/>
</dbReference>
<dbReference type="PANTHER" id="PTHR46734:SF1">
    <property type="entry name" value="TELOMERIC REPEAT-BINDING FACTOR 1"/>
    <property type="match status" value="1"/>
</dbReference>
<keyword evidence="5" id="KW-1185">Reference proteome</keyword>
<dbReference type="SMART" id="SM00717">
    <property type="entry name" value="SANT"/>
    <property type="match status" value="1"/>
</dbReference>
<reference evidence="5" key="1">
    <citation type="submission" date="2014-09" db="EMBL/GenBank/DDBJ databases">
        <authorList>
            <person name="Sharma Rahul"/>
            <person name="Thines Marco"/>
        </authorList>
    </citation>
    <scope>NUCLEOTIDE SEQUENCE [LARGE SCALE GENOMIC DNA]</scope>
</reference>
<proteinExistence type="predicted"/>
<feature type="compositionally biased region" description="Basic residues" evidence="2">
    <location>
        <begin position="368"/>
        <end position="378"/>
    </location>
</feature>
<dbReference type="AlphaFoldDB" id="A0A0P1AVI3"/>
<feature type="compositionally biased region" description="Polar residues" evidence="2">
    <location>
        <begin position="436"/>
        <end position="456"/>
    </location>
</feature>
<evidence type="ECO:0000313" key="4">
    <source>
        <dbReference type="EMBL" id="CEG44967.1"/>
    </source>
</evidence>
<dbReference type="Gene3D" id="1.10.246.220">
    <property type="match status" value="1"/>
</dbReference>
<feature type="compositionally biased region" description="Basic and acidic residues" evidence="2">
    <location>
        <begin position="313"/>
        <end position="329"/>
    </location>
</feature>
<accession>A0A0P1AVI3</accession>